<dbReference type="AlphaFoldDB" id="A0AA36KMQ7"/>
<dbReference type="PANTHER" id="PTHR30238:SF0">
    <property type="entry name" value="THYLAKOID MEMBRANE PROTEIN TERC, CHLOROPLASTIC"/>
    <property type="match status" value="1"/>
</dbReference>
<comment type="caution">
    <text evidence="7">The sequence shown here is derived from an EMBL/GenBank/DDBJ whole genome shotgun (WGS) entry which is preliminary data.</text>
</comment>
<dbReference type="Pfam" id="PF03741">
    <property type="entry name" value="TerC"/>
    <property type="match status" value="1"/>
</dbReference>
<sequence length="171" mass="19716">MEYFAGYLLEKSLAIDNVFVWLMIFAAFAIPPALQRKILLYGVLGAIVLRTIFIFIGAWFVQEFSWVLYIFGAFLVCDRFYREVLYMTYQEFQIELIKIGLTIKELATLIGMNPNSITNYKSKEIIPLNLAITVSLISSLKSNGIDPELAINEVKRNHFKDFLQSNKNKEI</sequence>
<evidence type="ECO:0000256" key="2">
    <source>
        <dbReference type="ARBA" id="ARBA00007511"/>
    </source>
</evidence>
<evidence type="ECO:0000313" key="7">
    <source>
        <dbReference type="EMBL" id="CDI28346.1"/>
    </source>
</evidence>
<comment type="subcellular location">
    <subcellularLocation>
        <location evidence="1">Membrane</location>
        <topology evidence="1">Multi-pass membrane protein</topology>
    </subcellularLocation>
</comment>
<evidence type="ECO:0000256" key="4">
    <source>
        <dbReference type="ARBA" id="ARBA00022989"/>
    </source>
</evidence>
<evidence type="ECO:0000313" key="8">
    <source>
        <dbReference type="Proteomes" id="UP000019193"/>
    </source>
</evidence>
<keyword evidence="5 6" id="KW-0472">Membrane</keyword>
<dbReference type="GO" id="GO:0016020">
    <property type="term" value="C:membrane"/>
    <property type="evidence" value="ECO:0007669"/>
    <property type="project" value="UniProtKB-SubCell"/>
</dbReference>
<dbReference type="EMBL" id="CBSD020000101">
    <property type="protein sequence ID" value="CDI28346.1"/>
    <property type="molecule type" value="Genomic_DNA"/>
</dbReference>
<proteinExistence type="inferred from homology"/>
<dbReference type="InterPro" id="IPR005496">
    <property type="entry name" value="Integral_membrane_TerC"/>
</dbReference>
<organism evidence="7 8">
    <name type="scientific">Acinetobacter nosocomialis 28F</name>
    <dbReference type="NCBI Taxonomy" id="1147131"/>
    <lineage>
        <taxon>Bacteria</taxon>
        <taxon>Pseudomonadati</taxon>
        <taxon>Pseudomonadota</taxon>
        <taxon>Gammaproteobacteria</taxon>
        <taxon>Moraxellales</taxon>
        <taxon>Moraxellaceae</taxon>
        <taxon>Acinetobacter</taxon>
        <taxon>Acinetobacter calcoaceticus/baumannii complex</taxon>
    </lineage>
</organism>
<dbReference type="PANTHER" id="PTHR30238">
    <property type="entry name" value="MEMBRANE BOUND PREDICTED REDOX MODULATOR"/>
    <property type="match status" value="1"/>
</dbReference>
<evidence type="ECO:0000256" key="6">
    <source>
        <dbReference type="SAM" id="Phobius"/>
    </source>
</evidence>
<geneLocation type="plasmid" evidence="7">
    <name>p1ANIBUN28F</name>
</geneLocation>
<feature type="transmembrane region" description="Helical" evidence="6">
    <location>
        <begin position="38"/>
        <end position="60"/>
    </location>
</feature>
<evidence type="ECO:0000256" key="1">
    <source>
        <dbReference type="ARBA" id="ARBA00004141"/>
    </source>
</evidence>
<accession>A0AA36KMQ7</accession>
<protein>
    <recommendedName>
        <fullName evidence="9">Tellurium resistance protein TerC</fullName>
    </recommendedName>
</protein>
<keyword evidence="3 6" id="KW-0812">Transmembrane</keyword>
<dbReference type="Proteomes" id="UP000019193">
    <property type="component" value="Unassembled WGS sequence"/>
</dbReference>
<feature type="transmembrane region" description="Helical" evidence="6">
    <location>
        <begin position="12"/>
        <end position="31"/>
    </location>
</feature>
<comment type="similarity">
    <text evidence="2">Belongs to the TerC family.</text>
</comment>
<keyword evidence="7" id="KW-0614">Plasmid</keyword>
<evidence type="ECO:0008006" key="9">
    <source>
        <dbReference type="Google" id="ProtNLM"/>
    </source>
</evidence>
<keyword evidence="8" id="KW-1185">Reference proteome</keyword>
<evidence type="ECO:0000256" key="3">
    <source>
        <dbReference type="ARBA" id="ARBA00022692"/>
    </source>
</evidence>
<evidence type="ECO:0000256" key="5">
    <source>
        <dbReference type="ARBA" id="ARBA00023136"/>
    </source>
</evidence>
<gene>
    <name evidence="7" type="ORF">ANICBIBUN_P1_20603</name>
</gene>
<name>A0AA36KMQ7_ACINO</name>
<keyword evidence="4 6" id="KW-1133">Transmembrane helix</keyword>
<reference evidence="7 8" key="1">
    <citation type="submission" date="2013-06" db="EMBL/GenBank/DDBJ databases">
        <title>Comparative analysis of genomes of multi-drug Acinetobacter sp. from Colombian Hospitals.</title>
        <authorList>
            <person name="Barreto-Hernandez E."/>
            <person name="Gonzalez E.B."/>
            <person name="Cepeda L.A."/>
            <person name="Valenzuela E.M."/>
            <person name="Falquet L."/>
            <person name="Reguero M.T."/>
            <person name="Mantilla R."/>
        </authorList>
    </citation>
    <scope>NUCLEOTIDE SEQUENCE [LARGE SCALE GENOMIC DNA]</scope>
    <source>
        <strain evidence="7 8">28F</strain>
        <plasmid evidence="7">p1ANIBUN28F</plasmid>
    </source>
</reference>